<keyword evidence="5" id="KW-1185">Reference proteome</keyword>
<keyword evidence="3" id="KW-0812">Transmembrane</keyword>
<evidence type="ECO:0000313" key="5">
    <source>
        <dbReference type="Proteomes" id="UP000030764"/>
    </source>
</evidence>
<keyword evidence="1" id="KW-0175">Coiled coil</keyword>
<proteinExistence type="predicted"/>
<sequence>MDIGQIEPSVLGLILAFTIATLFAIIFYWATKESSDRHDGIKGSSPEVRRSPAKRVSNSHFQRSKKLKKTSSKKKPKGDVKKTFNVKGQERDSDEKSLDVEVEKKVVVNDVDVKEDTEGMESLEEGEMIEATTADLAENVVAADGANEDIQKADATVPSEIIRAADSLSEALPNKVTEELLRDWMLNMTDPLSSWKTIKRRCVLVESLCNRVKQLEKMLETEKLVMADRDRRLTERWDEVRRLFKSKIDMCSAFLANEKELFRLRELVETLTLKVKRANSANQTLRKENSECTARLQQALIKQRQDSQDKISLESRCLQLEKDLQMRYEDKMHWVNELHLCEAKLTMAESRRRELELLVERVRQKLQNDAVEKDGLHQKLCDLHVLLPSSRVDKDGSEWKLIKKGVQILVDSLSLREAEITALKQRLKSANEIAYTKLATLSSVATAQKDASWKEQNELPIAVAPSPLYGSSEEGHNRYNEIDFRVENGTNCACVESDSDIHNLSDANTSSTPSALEPKQPMPNGNADEDVTPNVASVTIEDVGVQTCVDASFEAEKYEALLERIANLHETYHNLLTFQANMSDKKPDELALVHLSDMEICLDLMSNKVAMLTDEVEHLKKRNEDLRNKNYRTMELLRETESRFVDWADHCKEACDNEKQESERRVTNIVKAVFGKRCNDEEDVTKLLNHVKKEYDSELEKQSIVNSRYLNCLYEREVLLDNLQQHYPSNCRSLSPIGFVILVATVSFIRESRRKDLYDIPSGVHSFSSL</sequence>
<feature type="region of interest" description="Disordered" evidence="2">
    <location>
        <begin position="36"/>
        <end position="97"/>
    </location>
</feature>
<feature type="compositionally biased region" description="Polar residues" evidence="2">
    <location>
        <begin position="505"/>
        <end position="514"/>
    </location>
</feature>
<organism evidence="4 5">
    <name type="scientific">Trichuris suis</name>
    <name type="common">pig whipworm</name>
    <dbReference type="NCBI Taxonomy" id="68888"/>
    <lineage>
        <taxon>Eukaryota</taxon>
        <taxon>Metazoa</taxon>
        <taxon>Ecdysozoa</taxon>
        <taxon>Nematoda</taxon>
        <taxon>Enoplea</taxon>
        <taxon>Dorylaimia</taxon>
        <taxon>Trichinellida</taxon>
        <taxon>Trichuridae</taxon>
        <taxon>Trichuris</taxon>
    </lineage>
</organism>
<dbReference type="AlphaFoldDB" id="A0A085M2K1"/>
<feature type="coiled-coil region" evidence="1">
    <location>
        <begin position="268"/>
        <end position="302"/>
    </location>
</feature>
<feature type="compositionally biased region" description="Basic residues" evidence="2">
    <location>
        <begin position="62"/>
        <end position="76"/>
    </location>
</feature>
<feature type="compositionally biased region" description="Basic and acidic residues" evidence="2">
    <location>
        <begin position="77"/>
        <end position="97"/>
    </location>
</feature>
<feature type="transmembrane region" description="Helical" evidence="3">
    <location>
        <begin position="12"/>
        <end position="30"/>
    </location>
</feature>
<feature type="region of interest" description="Disordered" evidence="2">
    <location>
        <begin position="503"/>
        <end position="531"/>
    </location>
</feature>
<protein>
    <submittedName>
        <fullName evidence="4">Uncharacterized protein</fullName>
    </submittedName>
</protein>
<evidence type="ECO:0000313" key="4">
    <source>
        <dbReference type="EMBL" id="KFD51447.1"/>
    </source>
</evidence>
<dbReference type="Proteomes" id="UP000030764">
    <property type="component" value="Unassembled WGS sequence"/>
</dbReference>
<keyword evidence="3" id="KW-0472">Membrane</keyword>
<evidence type="ECO:0000256" key="1">
    <source>
        <dbReference type="SAM" id="Coils"/>
    </source>
</evidence>
<evidence type="ECO:0000256" key="3">
    <source>
        <dbReference type="SAM" id="Phobius"/>
    </source>
</evidence>
<gene>
    <name evidence="4" type="ORF">M513_07660</name>
</gene>
<feature type="coiled-coil region" evidence="1">
    <location>
        <begin position="602"/>
        <end position="629"/>
    </location>
</feature>
<keyword evidence="3" id="KW-1133">Transmembrane helix</keyword>
<evidence type="ECO:0000256" key="2">
    <source>
        <dbReference type="SAM" id="MobiDB-lite"/>
    </source>
</evidence>
<reference evidence="4 5" key="1">
    <citation type="journal article" date="2014" name="Nat. Genet.">
        <title>Genome and transcriptome of the porcine whipworm Trichuris suis.</title>
        <authorList>
            <person name="Jex A.R."/>
            <person name="Nejsum P."/>
            <person name="Schwarz E.M."/>
            <person name="Hu L."/>
            <person name="Young N.D."/>
            <person name="Hall R.S."/>
            <person name="Korhonen P.K."/>
            <person name="Liao S."/>
            <person name="Thamsborg S."/>
            <person name="Xia J."/>
            <person name="Xu P."/>
            <person name="Wang S."/>
            <person name="Scheerlinck J.P."/>
            <person name="Hofmann A."/>
            <person name="Sternberg P.W."/>
            <person name="Wang J."/>
            <person name="Gasser R.B."/>
        </authorList>
    </citation>
    <scope>NUCLEOTIDE SEQUENCE [LARGE SCALE GENOMIC DNA]</scope>
    <source>
        <strain evidence="4">DCEP-RM93M</strain>
    </source>
</reference>
<name>A0A085M2K1_9BILA</name>
<accession>A0A085M2K1</accession>
<dbReference type="EMBL" id="KL363239">
    <property type="protein sequence ID" value="KFD51447.1"/>
    <property type="molecule type" value="Genomic_DNA"/>
</dbReference>